<feature type="compositionally biased region" description="Basic and acidic residues" evidence="5">
    <location>
        <begin position="904"/>
        <end position="918"/>
    </location>
</feature>
<feature type="region of interest" description="Disordered" evidence="5">
    <location>
        <begin position="674"/>
        <end position="709"/>
    </location>
</feature>
<dbReference type="HOGENOM" id="CLU_000935_1_0_1"/>
<evidence type="ECO:0000256" key="3">
    <source>
        <dbReference type="ARBA" id="ARBA00018529"/>
    </source>
</evidence>
<gene>
    <name evidence="7" type="ORF">M378DRAFT_74252</name>
</gene>
<dbReference type="Proteomes" id="UP000054549">
    <property type="component" value="Unassembled WGS sequence"/>
</dbReference>
<evidence type="ECO:0000256" key="2">
    <source>
        <dbReference type="ARBA" id="ARBA00005643"/>
    </source>
</evidence>
<evidence type="ECO:0000313" key="8">
    <source>
        <dbReference type="Proteomes" id="UP000054549"/>
    </source>
</evidence>
<feature type="compositionally biased region" description="Polar residues" evidence="5">
    <location>
        <begin position="674"/>
        <end position="691"/>
    </location>
</feature>
<dbReference type="PROSITE" id="PS50186">
    <property type="entry name" value="DEP"/>
    <property type="match status" value="1"/>
</dbReference>
<comment type="similarity">
    <text evidence="2">Belongs to the IML1 family.</text>
</comment>
<dbReference type="Pfam" id="PF19418">
    <property type="entry name" value="DEPDC5_CTD"/>
    <property type="match status" value="1"/>
</dbReference>
<dbReference type="InterPro" id="IPR036388">
    <property type="entry name" value="WH-like_DNA-bd_sf"/>
</dbReference>
<dbReference type="InParanoid" id="A0A0C2SUL2"/>
<dbReference type="InterPro" id="IPR045838">
    <property type="entry name" value="DEPDC5_CTD"/>
</dbReference>
<dbReference type="SMART" id="SM00049">
    <property type="entry name" value="DEP"/>
    <property type="match status" value="1"/>
</dbReference>
<feature type="region of interest" description="Disordered" evidence="5">
    <location>
        <begin position="1"/>
        <end position="24"/>
    </location>
</feature>
<reference evidence="7 8" key="1">
    <citation type="submission" date="2014-04" db="EMBL/GenBank/DDBJ databases">
        <title>Evolutionary Origins and Diversification of the Mycorrhizal Mutualists.</title>
        <authorList>
            <consortium name="DOE Joint Genome Institute"/>
            <consortium name="Mycorrhizal Genomics Consortium"/>
            <person name="Kohler A."/>
            <person name="Kuo A."/>
            <person name="Nagy L.G."/>
            <person name="Floudas D."/>
            <person name="Copeland A."/>
            <person name="Barry K.W."/>
            <person name="Cichocki N."/>
            <person name="Veneault-Fourrey C."/>
            <person name="LaButti K."/>
            <person name="Lindquist E.A."/>
            <person name="Lipzen A."/>
            <person name="Lundell T."/>
            <person name="Morin E."/>
            <person name="Murat C."/>
            <person name="Riley R."/>
            <person name="Ohm R."/>
            <person name="Sun H."/>
            <person name="Tunlid A."/>
            <person name="Henrissat B."/>
            <person name="Grigoriev I.V."/>
            <person name="Hibbett D.S."/>
            <person name="Martin F."/>
        </authorList>
    </citation>
    <scope>NUCLEOTIDE SEQUENCE [LARGE SCALE GENOMIC DNA]</scope>
    <source>
        <strain evidence="7 8">Koide BX008</strain>
    </source>
</reference>
<dbReference type="FunCoup" id="A0A0C2SUL2">
    <property type="interactions" value="218"/>
</dbReference>
<feature type="domain" description="DEP" evidence="6">
    <location>
        <begin position="1149"/>
        <end position="1224"/>
    </location>
</feature>
<dbReference type="PANTHER" id="PTHR13179">
    <property type="entry name" value="DEP DOMAIN CONTAINING PROTEIN 5"/>
    <property type="match status" value="1"/>
</dbReference>
<dbReference type="GO" id="GO:0005774">
    <property type="term" value="C:vacuolar membrane"/>
    <property type="evidence" value="ECO:0007669"/>
    <property type="project" value="UniProtKB-SubCell"/>
</dbReference>
<dbReference type="SUPFAM" id="SSF46785">
    <property type="entry name" value="Winged helix' DNA-binding domain"/>
    <property type="match status" value="1"/>
</dbReference>
<dbReference type="InterPro" id="IPR027244">
    <property type="entry name" value="IML1"/>
</dbReference>
<proteinExistence type="inferred from homology"/>
<name>A0A0C2SUL2_AMAMK</name>
<feature type="compositionally biased region" description="Polar residues" evidence="5">
    <location>
        <begin position="1"/>
        <end position="11"/>
    </location>
</feature>
<dbReference type="Pfam" id="PF00610">
    <property type="entry name" value="DEP"/>
    <property type="match status" value="1"/>
</dbReference>
<dbReference type="InterPro" id="IPR036390">
    <property type="entry name" value="WH_DNA-bd_sf"/>
</dbReference>
<feature type="compositionally biased region" description="Basic and acidic residues" evidence="5">
    <location>
        <begin position="581"/>
        <end position="599"/>
    </location>
</feature>
<keyword evidence="8" id="KW-1185">Reference proteome</keyword>
<dbReference type="GO" id="GO:0005096">
    <property type="term" value="F:GTPase activator activity"/>
    <property type="evidence" value="ECO:0007669"/>
    <property type="project" value="InterPro"/>
</dbReference>
<dbReference type="GO" id="GO:1904262">
    <property type="term" value="P:negative regulation of TORC1 signaling"/>
    <property type="evidence" value="ECO:0007669"/>
    <property type="project" value="TreeGrafter"/>
</dbReference>
<dbReference type="PANTHER" id="PTHR13179:SF8">
    <property type="entry name" value="GATOR COMPLEX PROTEIN DEPDC5"/>
    <property type="match status" value="1"/>
</dbReference>
<dbReference type="GO" id="GO:1990130">
    <property type="term" value="C:GATOR1 complex"/>
    <property type="evidence" value="ECO:0007669"/>
    <property type="project" value="TreeGrafter"/>
</dbReference>
<dbReference type="InterPro" id="IPR048255">
    <property type="entry name" value="IML1_N"/>
</dbReference>
<dbReference type="GO" id="GO:0035556">
    <property type="term" value="P:intracellular signal transduction"/>
    <property type="evidence" value="ECO:0007669"/>
    <property type="project" value="InterPro"/>
</dbReference>
<protein>
    <recommendedName>
        <fullName evidence="3">Vacuolar membrane-associated protein IML1</fullName>
    </recommendedName>
    <alternativeName>
        <fullName evidence="4">Vacuolar membrane-associated protein iml1</fullName>
    </alternativeName>
</protein>
<feature type="compositionally biased region" description="Low complexity" evidence="5">
    <location>
        <begin position="600"/>
        <end position="631"/>
    </location>
</feature>
<evidence type="ECO:0000256" key="4">
    <source>
        <dbReference type="ARBA" id="ARBA00021881"/>
    </source>
</evidence>
<dbReference type="GO" id="GO:0010508">
    <property type="term" value="P:positive regulation of autophagy"/>
    <property type="evidence" value="ECO:0007669"/>
    <property type="project" value="TreeGrafter"/>
</dbReference>
<dbReference type="STRING" id="946122.A0A0C2SUL2"/>
<evidence type="ECO:0000256" key="5">
    <source>
        <dbReference type="SAM" id="MobiDB-lite"/>
    </source>
</evidence>
<dbReference type="Gene3D" id="1.10.10.10">
    <property type="entry name" value="Winged helix-like DNA-binding domain superfamily/Winged helix DNA-binding domain"/>
    <property type="match status" value="1"/>
</dbReference>
<evidence type="ECO:0000256" key="1">
    <source>
        <dbReference type="ARBA" id="ARBA00004148"/>
    </source>
</evidence>
<organism evidence="7 8">
    <name type="scientific">Amanita muscaria (strain Koide BX008)</name>
    <dbReference type="NCBI Taxonomy" id="946122"/>
    <lineage>
        <taxon>Eukaryota</taxon>
        <taxon>Fungi</taxon>
        <taxon>Dikarya</taxon>
        <taxon>Basidiomycota</taxon>
        <taxon>Agaricomycotina</taxon>
        <taxon>Agaricomycetes</taxon>
        <taxon>Agaricomycetidae</taxon>
        <taxon>Agaricales</taxon>
        <taxon>Pluteineae</taxon>
        <taxon>Amanitaceae</taxon>
        <taxon>Amanita</taxon>
    </lineage>
</organism>
<comment type="subcellular location">
    <subcellularLocation>
        <location evidence="1">Vacuole membrane</location>
        <topology evidence="1">Peripheral membrane protein</topology>
    </subcellularLocation>
</comment>
<evidence type="ECO:0000313" key="7">
    <source>
        <dbReference type="EMBL" id="KIL67100.1"/>
    </source>
</evidence>
<dbReference type="Pfam" id="PF12257">
    <property type="entry name" value="IML1"/>
    <property type="match status" value="1"/>
</dbReference>
<feature type="region of interest" description="Disordered" evidence="5">
    <location>
        <begin position="901"/>
        <end position="921"/>
    </location>
</feature>
<evidence type="ECO:0000259" key="6">
    <source>
        <dbReference type="PROSITE" id="PS50186"/>
    </source>
</evidence>
<sequence>MTGSRAESQQPHYGRRRSNTTQSILRPLLQSAGPIKIGESKVLNLWVHDIKDSEPSVILFNHSWWPGVAEGDLLRVMSVNSNADSSFLFVVPKDDGLSKPQLQISVPKPMADGFRLRNNEDVTITKVDRSVCSADYVEFVFQDQYLGRNEMWRLSQHLVDQCIYTNEEISFIGAIAAKISAIYIDGKKVSSACVTTTTKAIYRSLSAKVTIFIQVCQELWEFAGDGERFNEKIIHSFLPALFNKWKEAGTNHTVTIVLISRVYYDESEREYAAGPLRQDDQEKWYKDFYKIITDLEVIYEWKPTLVSLKNSFWDFQRDILLAHHYHQAMHDSAGPAPPVRLVGRLSYAHDGPILEALNLALNPTENHYIDRSLSHTGSMTLIISPGMGYFRVSKKLLRLTTTRILDQGFLVNLVLLTKPPLHQSPIFSFQGVESGPKAETHGKFGPHTFDPLWDGDDESGYNKTNKKTYWWEPFWVSTIYWDIHKDLPIRNDRFVPRAKMQGMQMLGLLGHTIYSSIELPYLPPMGDSSTDPSQFHAEADKFDLDIFNLKGEVKREPSSTPLRNHTDRRQRNSTFGSGFHPIEESPKKVLKELPSRDLSETTTVVSLKTLSKSSSRSSLQSNNSHRSSASARPAKGSLASKLTPAWLFNPFRSAPSEPQTSQVSASAIPSRIGSIQTSRSETTAPPSNTVAHATPRVPPAKPPSISGGPAPLPMAIRKPSSTLGKSSVLSRTLEEDTHLNYRASYVRRSPVNTPPRDEGIPFKRRSYTNAIVASSASPGSATNPTQNRSHISYTQSSLARRWQHMLPQKLHKHDMKLDALVIPPCLPLTVEYFPSQAELDHSYEVFSYDFVVDPSEMRSFFVKPPSVEGNAEEVRRAWALAVMRGMAAVRLAQGFQFVVRSPSRKGEPEQQPRSDEKPTGSMRRFLALDEDSRPKPAGAAEVLRGEPDTPVYLSMSNEIHRISYTGEAIQVRRYVRRMVPAACFEYQCLIWPKLGGGYTELSTNFSSHGLENYGWNRIDMLVAGYEQNFNESMRYWRTRFILIPTTEPPMVTIGPAGEKLNDEEVRLLGMEKFAEQLTKMRWHPPDERQLPQPIRFLPTTLDPVASILDDSLMEQLDAIHAAGPLKKKMKSEREIGDMSLSAIAKVMREEDGVPIKNNHWHRAHYPNSFTGFDFVSWLVREFRDVSSRVQAAEWGVKLQEQGLLEHCRGFHGFLDGHYFYRLKGEYSVPMTPKGWFIRRYANDDGNTRSPTNAAKPRAWRRNKKRLILSQSMVTDVDLNKRSDQAESVVLHHDIIHNPATVFHIELHWIGATARCIEDTLRAWNRAIDRYGLRLVEAYVTQIHDIRDHNAFQSCFPLRLAVPPPVVPDLEKRVPEATQTEHYFEYALLRRFGFILDVEAAGSYPDQIDVMYSYRRSPYHYSQFVHRSGVAFVQVLGGSEGFIFLINRLIGPGRMGATKSKDNQPSSAAEELRIELNRFCSEPVALNAFYEEELANLGPSPDEPPPLVL</sequence>
<dbReference type="InterPro" id="IPR000591">
    <property type="entry name" value="DEP_dom"/>
</dbReference>
<feature type="region of interest" description="Disordered" evidence="5">
    <location>
        <begin position="553"/>
        <end position="636"/>
    </location>
</feature>
<dbReference type="CDD" id="cd04449">
    <property type="entry name" value="DEP_DEPDC5-like"/>
    <property type="match status" value="1"/>
</dbReference>
<dbReference type="EMBL" id="KN818233">
    <property type="protein sequence ID" value="KIL67100.1"/>
    <property type="molecule type" value="Genomic_DNA"/>
</dbReference>
<dbReference type="OrthoDB" id="39497at2759"/>
<accession>A0A0C2SUL2</accession>